<organism evidence="1 2">
    <name type="scientific">Blastomonas marina</name>
    <dbReference type="NCBI Taxonomy" id="1867408"/>
    <lineage>
        <taxon>Bacteria</taxon>
        <taxon>Pseudomonadati</taxon>
        <taxon>Pseudomonadota</taxon>
        <taxon>Alphaproteobacteria</taxon>
        <taxon>Sphingomonadales</taxon>
        <taxon>Sphingomonadaceae</taxon>
        <taxon>Blastomonas</taxon>
    </lineage>
</organism>
<dbReference type="EMBL" id="BMID01000001">
    <property type="protein sequence ID" value="GFZ97899.1"/>
    <property type="molecule type" value="Genomic_DNA"/>
</dbReference>
<evidence type="ECO:0000313" key="2">
    <source>
        <dbReference type="Proteomes" id="UP000603317"/>
    </source>
</evidence>
<dbReference type="Proteomes" id="UP000603317">
    <property type="component" value="Unassembled WGS sequence"/>
</dbReference>
<reference evidence="2" key="1">
    <citation type="journal article" date="2019" name="Int. J. Syst. Evol. Microbiol.">
        <title>The Global Catalogue of Microorganisms (GCM) 10K type strain sequencing project: providing services to taxonomists for standard genome sequencing and annotation.</title>
        <authorList>
            <consortium name="The Broad Institute Genomics Platform"/>
            <consortium name="The Broad Institute Genome Sequencing Center for Infectious Disease"/>
            <person name="Wu L."/>
            <person name="Ma J."/>
        </authorList>
    </citation>
    <scope>NUCLEOTIDE SEQUENCE [LARGE SCALE GENOMIC DNA]</scope>
    <source>
        <strain evidence="2">CGMCC 1.15297</strain>
    </source>
</reference>
<accession>A0ABQ1F2D1</accession>
<name>A0ABQ1F2D1_9SPHN</name>
<proteinExistence type="predicted"/>
<sequence length="63" mass="7143">MGWRQTQLVRLNGSSPPKPALDRLDHCSGDKIFPHQTLPWIVSVDRLKAACRDMTPVYRIAAK</sequence>
<comment type="caution">
    <text evidence="1">The sequence shown here is derived from an EMBL/GenBank/DDBJ whole genome shotgun (WGS) entry which is preliminary data.</text>
</comment>
<gene>
    <name evidence="1" type="ORF">GCM10010923_02460</name>
</gene>
<protein>
    <submittedName>
        <fullName evidence="1">Uncharacterized protein</fullName>
    </submittedName>
</protein>
<evidence type="ECO:0000313" key="1">
    <source>
        <dbReference type="EMBL" id="GFZ97899.1"/>
    </source>
</evidence>
<keyword evidence="2" id="KW-1185">Reference proteome</keyword>